<feature type="signal peptide" evidence="1">
    <location>
        <begin position="1"/>
        <end position="23"/>
    </location>
</feature>
<dbReference type="Proteomes" id="UP001596512">
    <property type="component" value="Unassembled WGS sequence"/>
</dbReference>
<organism evidence="2 3">
    <name type="scientific">Actinokineospora soli</name>
    <dbReference type="NCBI Taxonomy" id="1048753"/>
    <lineage>
        <taxon>Bacteria</taxon>
        <taxon>Bacillati</taxon>
        <taxon>Actinomycetota</taxon>
        <taxon>Actinomycetes</taxon>
        <taxon>Pseudonocardiales</taxon>
        <taxon>Pseudonocardiaceae</taxon>
        <taxon>Actinokineospora</taxon>
    </lineage>
</organism>
<sequence length="196" mass="20259">MTSSRWAARFGALAAALSVAAVAAAPAAAEPVAEQAVEVTATFDKPSYQTGDRYEVTITVRNGADVAADIHYAGVSLPTEGMVISKPLALSGSLIPAGESRTQTFEYGTSDNGAMHVAIQQRIGGEVKGTKHDFTIPVTPRYIDVTGVVYADEDGDSAYDAGEEVPGVEVTGRIAARTSGAKVTTDSAGRFSFPAC</sequence>
<proteinExistence type="predicted"/>
<dbReference type="InterPro" id="IPR013783">
    <property type="entry name" value="Ig-like_fold"/>
</dbReference>
<name>A0ABW2TID5_9PSEU</name>
<comment type="caution">
    <text evidence="2">The sequence shown here is derived from an EMBL/GenBank/DDBJ whole genome shotgun (WGS) entry which is preliminary data.</text>
</comment>
<keyword evidence="3" id="KW-1185">Reference proteome</keyword>
<evidence type="ECO:0000313" key="2">
    <source>
        <dbReference type="EMBL" id="MFC7613419.1"/>
    </source>
</evidence>
<keyword evidence="1" id="KW-0732">Signal</keyword>
<evidence type="ECO:0000256" key="1">
    <source>
        <dbReference type="SAM" id="SignalP"/>
    </source>
</evidence>
<gene>
    <name evidence="2" type="ORF">ACFQV2_07175</name>
</gene>
<feature type="chain" id="PRO_5046321996" evidence="1">
    <location>
        <begin position="24"/>
        <end position="196"/>
    </location>
</feature>
<accession>A0ABW2TID5</accession>
<dbReference type="Gene3D" id="2.60.40.10">
    <property type="entry name" value="Immunoglobulins"/>
    <property type="match status" value="1"/>
</dbReference>
<reference evidence="3" key="1">
    <citation type="journal article" date="2019" name="Int. J. Syst. Evol. Microbiol.">
        <title>The Global Catalogue of Microorganisms (GCM) 10K type strain sequencing project: providing services to taxonomists for standard genome sequencing and annotation.</title>
        <authorList>
            <consortium name="The Broad Institute Genomics Platform"/>
            <consortium name="The Broad Institute Genome Sequencing Center for Infectious Disease"/>
            <person name="Wu L."/>
            <person name="Ma J."/>
        </authorList>
    </citation>
    <scope>NUCLEOTIDE SEQUENCE [LARGE SCALE GENOMIC DNA]</scope>
    <source>
        <strain evidence="3">JCM 17695</strain>
    </source>
</reference>
<protein>
    <submittedName>
        <fullName evidence="2">Uncharacterized protein</fullName>
    </submittedName>
</protein>
<dbReference type="SUPFAM" id="SSF117074">
    <property type="entry name" value="Hypothetical protein PA1324"/>
    <property type="match status" value="1"/>
</dbReference>
<dbReference type="EMBL" id="JBHTEY010000004">
    <property type="protein sequence ID" value="MFC7613419.1"/>
    <property type="molecule type" value="Genomic_DNA"/>
</dbReference>
<evidence type="ECO:0000313" key="3">
    <source>
        <dbReference type="Proteomes" id="UP001596512"/>
    </source>
</evidence>